<evidence type="ECO:0000313" key="3">
    <source>
        <dbReference type="Proteomes" id="UP000430079"/>
    </source>
</evidence>
<keyword evidence="3" id="KW-1185">Reference proteome</keyword>
<reference evidence="2 3" key="1">
    <citation type="submission" date="2019-12" db="EMBL/GenBank/DDBJ databases">
        <title>Whole genome shotgun sequence of Streptomyces hygroscopicus subsp. glebosus NBRC 13786.</title>
        <authorList>
            <person name="Ichikawa N."/>
            <person name="Kimura A."/>
            <person name="Kitahashi Y."/>
            <person name="Komaki H."/>
            <person name="Tamura T."/>
        </authorList>
    </citation>
    <scope>NUCLEOTIDE SEQUENCE [LARGE SCALE GENOMIC DNA]</scope>
    <source>
        <strain evidence="2 3">NBRC 13786</strain>
    </source>
</reference>
<gene>
    <name evidence="2" type="ORF">Sgleb_64980</name>
</gene>
<accession>A0A640T7E8</accession>
<evidence type="ECO:0000259" key="1">
    <source>
        <dbReference type="Pfam" id="PF14417"/>
    </source>
</evidence>
<name>A0A640T7E8_9ACTN</name>
<dbReference type="Pfam" id="PF14417">
    <property type="entry name" value="MEDS"/>
    <property type="match status" value="1"/>
</dbReference>
<sequence length="296" mass="32395">MAARDTGCDRLRPVQRLRPGDHAFVSYGDDEVRWEVVTAFVRLGPARGEKVLVLPSPGVPEDEALARIDFPSRSTVPARERGQLAVSSMREVIAPDREFTAARQLSRLRAQTDRARAEGHTGLRAFIDMGWVRALGADVAVMAARETGTQALFSGRPYTEICAYDRRGFDRTMLTAMERAHPCTLLERLGGLRSTRGPDGALCLIGEADAAHRTAVGRALELALAQTAAAGRLTVDLTRLHFLSVGCAVSLLILARDAAGHERIEVHCDRGQRWLLRRLGAGTVSRLVLTEVVRAW</sequence>
<comment type="caution">
    <text evidence="2">The sequence shown here is derived from an EMBL/GenBank/DDBJ whole genome shotgun (WGS) entry which is preliminary data.</text>
</comment>
<organism evidence="2 3">
    <name type="scientific">Streptomyces glebosus</name>
    <dbReference type="NCBI Taxonomy" id="249580"/>
    <lineage>
        <taxon>Bacteria</taxon>
        <taxon>Bacillati</taxon>
        <taxon>Actinomycetota</taxon>
        <taxon>Actinomycetes</taxon>
        <taxon>Kitasatosporales</taxon>
        <taxon>Streptomycetaceae</taxon>
        <taxon>Streptomyces</taxon>
    </lineage>
</organism>
<dbReference type="Proteomes" id="UP000430079">
    <property type="component" value="Unassembled WGS sequence"/>
</dbReference>
<dbReference type="EMBL" id="BLIO01000001">
    <property type="protein sequence ID" value="GFE18451.1"/>
    <property type="molecule type" value="Genomic_DNA"/>
</dbReference>
<proteinExistence type="predicted"/>
<dbReference type="InterPro" id="IPR025847">
    <property type="entry name" value="MEDS_domain"/>
</dbReference>
<dbReference type="AlphaFoldDB" id="A0A640T7E8"/>
<feature type="domain" description="MEDS" evidence="1">
    <location>
        <begin position="21"/>
        <end position="182"/>
    </location>
</feature>
<evidence type="ECO:0000313" key="2">
    <source>
        <dbReference type="EMBL" id="GFE18451.1"/>
    </source>
</evidence>
<protein>
    <recommendedName>
        <fullName evidence="1">MEDS domain-containing protein</fullName>
    </recommendedName>
</protein>
<dbReference type="RefSeq" id="WP_190142633.1">
    <property type="nucleotide sequence ID" value="NZ_BLIO01000001.1"/>
</dbReference>